<evidence type="ECO:0000256" key="1">
    <source>
        <dbReference type="SAM" id="Phobius"/>
    </source>
</evidence>
<feature type="domain" description="Prepilin type IV endopeptidase peptidase" evidence="2">
    <location>
        <begin position="16"/>
        <end position="115"/>
    </location>
</feature>
<evidence type="ECO:0000259" key="2">
    <source>
        <dbReference type="Pfam" id="PF01478"/>
    </source>
</evidence>
<protein>
    <submittedName>
        <fullName evidence="3">Type IV leader peptidase family protein</fullName>
    </submittedName>
</protein>
<feature type="transmembrane region" description="Helical" evidence="1">
    <location>
        <begin position="102"/>
        <end position="121"/>
    </location>
</feature>
<dbReference type="STRING" id="1122181.GCA_000382265_01502"/>
<keyword evidence="1" id="KW-0472">Membrane</keyword>
<dbReference type="InterPro" id="IPR000045">
    <property type="entry name" value="Prepilin_IV_endopep_pep"/>
</dbReference>
<keyword evidence="4" id="KW-1185">Reference proteome</keyword>
<dbReference type="Gene3D" id="1.20.120.1220">
    <property type="match status" value="1"/>
</dbReference>
<dbReference type="RefSeq" id="WP_087206296.1">
    <property type="nucleotide sequence ID" value="NZ_CP021431.1"/>
</dbReference>
<dbReference type="GO" id="GO:0004190">
    <property type="term" value="F:aspartic-type endopeptidase activity"/>
    <property type="evidence" value="ECO:0007669"/>
    <property type="project" value="InterPro"/>
</dbReference>
<keyword evidence="1" id="KW-0812">Transmembrane</keyword>
<name>A0A1Y0E9G7_9RHOB</name>
<evidence type="ECO:0000313" key="3">
    <source>
        <dbReference type="EMBL" id="ARU00011.1"/>
    </source>
</evidence>
<dbReference type="OrthoDB" id="7709484at2"/>
<dbReference type="Pfam" id="PF01478">
    <property type="entry name" value="Peptidase_A24"/>
    <property type="match status" value="1"/>
</dbReference>
<keyword evidence="1" id="KW-1133">Transmembrane helix</keyword>
<organism evidence="3 4">
    <name type="scientific">Yoonia vestfoldensis</name>
    <dbReference type="NCBI Taxonomy" id="245188"/>
    <lineage>
        <taxon>Bacteria</taxon>
        <taxon>Pseudomonadati</taxon>
        <taxon>Pseudomonadota</taxon>
        <taxon>Alphaproteobacteria</taxon>
        <taxon>Rhodobacterales</taxon>
        <taxon>Paracoccaceae</taxon>
        <taxon>Yoonia</taxon>
    </lineage>
</organism>
<sequence>MGLTATAASWFLPAVIPVALYVAWSDLARMKIPNMAVYALVFSFALLGLIALPFSQYLWHWLHLPVMLGVGIILNLARVLGAGDAKFTAAAAPFIATADLPLVLPLFAACLMAGLATHRLVQISPLRRLVPHWASWSTPHRFPMGFPLAMTLVFYLALVAIYR</sequence>
<evidence type="ECO:0000313" key="4">
    <source>
        <dbReference type="Proteomes" id="UP000195273"/>
    </source>
</evidence>
<feature type="transmembrane region" description="Helical" evidence="1">
    <location>
        <begin position="6"/>
        <end position="24"/>
    </location>
</feature>
<accession>A0A1Y0E9G7</accession>
<dbReference type="EMBL" id="CP021431">
    <property type="protein sequence ID" value="ARU00011.1"/>
    <property type="molecule type" value="Genomic_DNA"/>
</dbReference>
<feature type="transmembrane region" description="Helical" evidence="1">
    <location>
        <begin position="36"/>
        <end position="55"/>
    </location>
</feature>
<proteinExistence type="predicted"/>
<reference evidence="3 4" key="1">
    <citation type="submission" date="2017-05" db="EMBL/GenBank/DDBJ databases">
        <title>Genome Sequence of Loktanella vestfoldensis Strain SMR4r Isolated from a Culture of the Diatom Skeletonema marinoi.</title>
        <authorList>
            <person name="Topel M."/>
            <person name="Pinder M.I.M."/>
            <person name="Johansson O.N."/>
            <person name="Kourtchenko O."/>
            <person name="Godhe A."/>
            <person name="Clarke A.K."/>
        </authorList>
    </citation>
    <scope>NUCLEOTIDE SEQUENCE [LARGE SCALE GENOMIC DNA]</scope>
    <source>
        <strain evidence="3 4">SMR4r</strain>
    </source>
</reference>
<dbReference type="GO" id="GO:0016020">
    <property type="term" value="C:membrane"/>
    <property type="evidence" value="ECO:0007669"/>
    <property type="project" value="InterPro"/>
</dbReference>
<dbReference type="Proteomes" id="UP000195273">
    <property type="component" value="Chromosome"/>
</dbReference>
<feature type="transmembrane region" description="Helical" evidence="1">
    <location>
        <begin position="141"/>
        <end position="162"/>
    </location>
</feature>
<feature type="transmembrane region" description="Helical" evidence="1">
    <location>
        <begin position="61"/>
        <end position="81"/>
    </location>
</feature>
<gene>
    <name evidence="3" type="ORF">LOKVESSMR4R_00675</name>
</gene>
<dbReference type="KEGG" id="lvs:LOKVESSMR4R_00675"/>
<dbReference type="AlphaFoldDB" id="A0A1Y0E9G7"/>